<dbReference type="Pfam" id="PF07883">
    <property type="entry name" value="Cupin_2"/>
    <property type="match status" value="1"/>
</dbReference>
<dbReference type="InterPro" id="IPR011051">
    <property type="entry name" value="RmlC_Cupin_sf"/>
</dbReference>
<proteinExistence type="predicted"/>
<keyword evidence="1" id="KW-0238">DNA-binding</keyword>
<evidence type="ECO:0000256" key="1">
    <source>
        <dbReference type="ARBA" id="ARBA00023125"/>
    </source>
</evidence>
<dbReference type="CDD" id="cd00093">
    <property type="entry name" value="HTH_XRE"/>
    <property type="match status" value="1"/>
</dbReference>
<dbReference type="InterPro" id="IPR013096">
    <property type="entry name" value="Cupin_2"/>
</dbReference>
<dbReference type="CDD" id="cd02209">
    <property type="entry name" value="cupin_XRE_C"/>
    <property type="match status" value="1"/>
</dbReference>
<sequence length="178" mass="20168">MDNQIGEEFKRIRKERKMTLRELSERSGLSVSFLSQVERGISTITFTSLRKIAEALGVSVNFFFEPEADSPIKKRSLKKSADQPNFTYTSLAGDLDQPMFIPARIELKAGESQTAPYSHQGQEFVYVLEGELKVMLEGHEETLYPHESLHIDSSKKHTWYNETDKPVVLLVVSTNGAD</sequence>
<accession>A0A1U7PMT2</accession>
<dbReference type="InterPro" id="IPR014710">
    <property type="entry name" value="RmlC-like_jellyroll"/>
</dbReference>
<organism evidence="3 4">
    <name type="scientific">Edaphobacillus lindanitolerans</name>
    <dbReference type="NCBI Taxonomy" id="550447"/>
    <lineage>
        <taxon>Bacteria</taxon>
        <taxon>Bacillati</taxon>
        <taxon>Bacillota</taxon>
        <taxon>Bacilli</taxon>
        <taxon>Bacillales</taxon>
        <taxon>Bacillaceae</taxon>
        <taxon>Edaphobacillus</taxon>
    </lineage>
</organism>
<dbReference type="InterPro" id="IPR001387">
    <property type="entry name" value="Cro/C1-type_HTH"/>
</dbReference>
<dbReference type="AlphaFoldDB" id="A0A1U7PMT2"/>
<evidence type="ECO:0000259" key="2">
    <source>
        <dbReference type="PROSITE" id="PS50943"/>
    </source>
</evidence>
<evidence type="ECO:0000313" key="4">
    <source>
        <dbReference type="Proteomes" id="UP000187550"/>
    </source>
</evidence>
<dbReference type="EMBL" id="FTPL01000001">
    <property type="protein sequence ID" value="SIT72401.1"/>
    <property type="molecule type" value="Genomic_DNA"/>
</dbReference>
<dbReference type="PROSITE" id="PS50943">
    <property type="entry name" value="HTH_CROC1"/>
    <property type="match status" value="1"/>
</dbReference>
<dbReference type="GO" id="GO:0005829">
    <property type="term" value="C:cytosol"/>
    <property type="evidence" value="ECO:0007669"/>
    <property type="project" value="TreeGrafter"/>
</dbReference>
<dbReference type="STRING" id="550447.SAMN05428946_0857"/>
<dbReference type="SUPFAM" id="SSF51182">
    <property type="entry name" value="RmlC-like cupins"/>
    <property type="match status" value="1"/>
</dbReference>
<dbReference type="OrthoDB" id="34624at2"/>
<dbReference type="PANTHER" id="PTHR46797:SF25">
    <property type="entry name" value="TRANSCRIPTIONAL REGULATOR"/>
    <property type="match status" value="1"/>
</dbReference>
<reference evidence="4" key="1">
    <citation type="submission" date="2017-01" db="EMBL/GenBank/DDBJ databases">
        <authorList>
            <person name="Varghese N."/>
            <person name="Submissions S."/>
        </authorList>
    </citation>
    <scope>NUCLEOTIDE SEQUENCE [LARGE SCALE GENOMIC DNA]</scope>
    <source>
        <strain evidence="4">MNA4</strain>
    </source>
</reference>
<dbReference type="InterPro" id="IPR050807">
    <property type="entry name" value="TransReg_Diox_bact_type"/>
</dbReference>
<dbReference type="SUPFAM" id="SSF47413">
    <property type="entry name" value="lambda repressor-like DNA-binding domains"/>
    <property type="match status" value="1"/>
</dbReference>
<protein>
    <submittedName>
        <fullName evidence="3">Transcriptional regulator, XRE family with cupin sensor</fullName>
    </submittedName>
</protein>
<dbReference type="Proteomes" id="UP000187550">
    <property type="component" value="Unassembled WGS sequence"/>
</dbReference>
<dbReference type="Pfam" id="PF01381">
    <property type="entry name" value="HTH_3"/>
    <property type="match status" value="1"/>
</dbReference>
<gene>
    <name evidence="3" type="ORF">SAMN05428946_0857</name>
</gene>
<dbReference type="RefSeq" id="WP_076757094.1">
    <property type="nucleotide sequence ID" value="NZ_FTPL01000001.1"/>
</dbReference>
<feature type="domain" description="HTH cro/C1-type" evidence="2">
    <location>
        <begin position="9"/>
        <end position="63"/>
    </location>
</feature>
<dbReference type="InterPro" id="IPR010982">
    <property type="entry name" value="Lambda_DNA-bd_dom_sf"/>
</dbReference>
<name>A0A1U7PMT2_9BACI</name>
<dbReference type="Gene3D" id="2.60.120.10">
    <property type="entry name" value="Jelly Rolls"/>
    <property type="match status" value="1"/>
</dbReference>
<dbReference type="PANTHER" id="PTHR46797">
    <property type="entry name" value="HTH-TYPE TRANSCRIPTIONAL REGULATOR"/>
    <property type="match status" value="1"/>
</dbReference>
<keyword evidence="4" id="KW-1185">Reference proteome</keyword>
<dbReference type="GO" id="GO:0003700">
    <property type="term" value="F:DNA-binding transcription factor activity"/>
    <property type="evidence" value="ECO:0007669"/>
    <property type="project" value="TreeGrafter"/>
</dbReference>
<dbReference type="Gene3D" id="1.10.260.40">
    <property type="entry name" value="lambda repressor-like DNA-binding domains"/>
    <property type="match status" value="1"/>
</dbReference>
<dbReference type="SMART" id="SM00530">
    <property type="entry name" value="HTH_XRE"/>
    <property type="match status" value="1"/>
</dbReference>
<dbReference type="GO" id="GO:0003677">
    <property type="term" value="F:DNA binding"/>
    <property type="evidence" value="ECO:0007669"/>
    <property type="project" value="UniProtKB-KW"/>
</dbReference>
<evidence type="ECO:0000313" key="3">
    <source>
        <dbReference type="EMBL" id="SIT72401.1"/>
    </source>
</evidence>